<dbReference type="Gene3D" id="3.40.50.150">
    <property type="entry name" value="Vaccinia Virus protein VP39"/>
    <property type="match status" value="1"/>
</dbReference>
<proteinExistence type="predicted"/>
<reference evidence="1 2" key="1">
    <citation type="submission" date="2023-08" db="EMBL/GenBank/DDBJ databases">
        <title>Comparative genomics and taxonomic characterization of three novel marine species of genus Marivirga.</title>
        <authorList>
            <person name="Muhammad N."/>
            <person name="Kim S.-G."/>
        </authorList>
    </citation>
    <scope>NUCLEOTIDE SEQUENCE [LARGE SCALE GENOMIC DNA]</scope>
    <source>
        <strain evidence="1 2">BDSF4-3</strain>
    </source>
</reference>
<dbReference type="KEGG" id="msaa:QYS49_03205"/>
<dbReference type="EMBL" id="CP129971">
    <property type="protein sequence ID" value="WKK76377.1"/>
    <property type="molecule type" value="Genomic_DNA"/>
</dbReference>
<dbReference type="EC" id="2.1.1.-" evidence="1"/>
<dbReference type="InterPro" id="IPR029063">
    <property type="entry name" value="SAM-dependent_MTases_sf"/>
</dbReference>
<sequence length="177" mass="21053">MSEQFLPDDSIEIDRYSTHNNDVNDPRYRKFVKPITNGILKDFNKNHQGLDFGSGTGPVITVVLKEQGYSLETYDPYFDNRPEILTETYDYIACCEVVEHFHKPKLEFEKLKSLLKPNGILYIMTDLYREEIDFQDWYYKNDPTHVFLYQKTTFDWIKDTFGFKSVEFKDRLITLSN</sequence>
<evidence type="ECO:0000313" key="1">
    <source>
        <dbReference type="EMBL" id="WKK76377.1"/>
    </source>
</evidence>
<name>A0AA49GCG5_9BACT</name>
<organism evidence="1 2">
    <name type="scientific">Marivirga salinarum</name>
    <dbReference type="NCBI Taxonomy" id="3059078"/>
    <lineage>
        <taxon>Bacteria</taxon>
        <taxon>Pseudomonadati</taxon>
        <taxon>Bacteroidota</taxon>
        <taxon>Cytophagia</taxon>
        <taxon>Cytophagales</taxon>
        <taxon>Marivirgaceae</taxon>
        <taxon>Marivirga</taxon>
    </lineage>
</organism>
<dbReference type="Pfam" id="PF13489">
    <property type="entry name" value="Methyltransf_23"/>
    <property type="match status" value="1"/>
</dbReference>
<dbReference type="AlphaFoldDB" id="A0AA49GCG5"/>
<dbReference type="SUPFAM" id="SSF53335">
    <property type="entry name" value="S-adenosyl-L-methionine-dependent methyltransferases"/>
    <property type="match status" value="1"/>
</dbReference>
<accession>A0AA49GCG5</accession>
<dbReference type="GO" id="GO:0008168">
    <property type="term" value="F:methyltransferase activity"/>
    <property type="evidence" value="ECO:0007669"/>
    <property type="project" value="UniProtKB-KW"/>
</dbReference>
<gene>
    <name evidence="1" type="ORF">QYS49_03205</name>
</gene>
<dbReference type="GO" id="GO:0032259">
    <property type="term" value="P:methylation"/>
    <property type="evidence" value="ECO:0007669"/>
    <property type="project" value="UniProtKB-KW"/>
</dbReference>
<evidence type="ECO:0000313" key="2">
    <source>
        <dbReference type="Proteomes" id="UP001230496"/>
    </source>
</evidence>
<keyword evidence="1" id="KW-0808">Transferase</keyword>
<keyword evidence="2" id="KW-1185">Reference proteome</keyword>
<protein>
    <submittedName>
        <fullName evidence="1">Class I SAM-dependent methyltransferase</fullName>
        <ecNumber evidence="1">2.1.1.-</ecNumber>
    </submittedName>
</protein>
<keyword evidence="1" id="KW-0489">Methyltransferase</keyword>
<dbReference type="RefSeq" id="WP_308350499.1">
    <property type="nucleotide sequence ID" value="NZ_CP129971.1"/>
</dbReference>
<dbReference type="Proteomes" id="UP001230496">
    <property type="component" value="Chromosome"/>
</dbReference>